<dbReference type="EMBL" id="JAAMRR010000642">
    <property type="protein sequence ID" value="NGX95961.1"/>
    <property type="molecule type" value="Genomic_DNA"/>
</dbReference>
<evidence type="ECO:0000313" key="1">
    <source>
        <dbReference type="EMBL" id="NGX95961.1"/>
    </source>
</evidence>
<dbReference type="AlphaFoldDB" id="A0A7C9RG39"/>
<keyword evidence="2" id="KW-1185">Reference proteome</keyword>
<accession>A0A7C9RG39</accession>
<comment type="caution">
    <text evidence="1">The sequence shown here is derived from an EMBL/GenBank/DDBJ whole genome shotgun (WGS) entry which is preliminary data.</text>
</comment>
<name>A0A7C9RG39_9BRAD</name>
<gene>
    <name evidence="1" type="ORF">G4V63_12245</name>
</gene>
<feature type="non-terminal residue" evidence="1">
    <location>
        <position position="198"/>
    </location>
</feature>
<organism evidence="1 2">
    <name type="scientific">Candidatus Afipia apatlaquensis</name>
    <dbReference type="NCBI Taxonomy" id="2712852"/>
    <lineage>
        <taxon>Bacteria</taxon>
        <taxon>Pseudomonadati</taxon>
        <taxon>Pseudomonadota</taxon>
        <taxon>Alphaproteobacteria</taxon>
        <taxon>Hyphomicrobiales</taxon>
        <taxon>Nitrobacteraceae</taxon>
        <taxon>Afipia</taxon>
    </lineage>
</organism>
<evidence type="ECO:0000313" key="2">
    <source>
        <dbReference type="Proteomes" id="UP000480266"/>
    </source>
</evidence>
<dbReference type="Pfam" id="PF04250">
    <property type="entry name" value="DUF429"/>
    <property type="match status" value="1"/>
</dbReference>
<sequence>MIALGLDGFRDGWVAVRIYGARRTIHFIEHVREIVALGFDRAGIDIPIGMTENGVRDCDLKAREKLRPHSSRVFTGARRWLWQEFTDPDDANVEAQRRGQSRVSRQLWHLGPKIMEIDAFVQTNPSLEVREVHPELVFLRLNDSKPLDSKKSERGARLRRVLLKRDGFAMIDTWLNETRIGQGAKADDVLDACACAIA</sequence>
<reference evidence="1" key="1">
    <citation type="submission" date="2020-02" db="EMBL/GenBank/DDBJ databases">
        <title>Draft genome sequence of Candidatus Afipia apatlaquensis IBT-C3, a potential strain for decolorization of textile dyes.</title>
        <authorList>
            <person name="Sanchez-Reyes A."/>
            <person name="Breton-Deval L."/>
            <person name="Mangelson H."/>
            <person name="Sanchez-Flores A."/>
        </authorList>
    </citation>
    <scope>NUCLEOTIDE SEQUENCE [LARGE SCALE GENOMIC DNA]</scope>
    <source>
        <strain evidence="1">IBT-C3</strain>
    </source>
</reference>
<dbReference type="Proteomes" id="UP000480266">
    <property type="component" value="Unassembled WGS sequence"/>
</dbReference>
<dbReference type="InterPro" id="IPR007362">
    <property type="entry name" value="DUF429"/>
</dbReference>
<protein>
    <submittedName>
        <fullName evidence="1">DUF429 domain-containing protein</fullName>
    </submittedName>
</protein>
<proteinExistence type="predicted"/>